<comment type="caution">
    <text evidence="10">The sequence shown here is derived from an EMBL/GenBank/DDBJ whole genome shotgun (WGS) entry which is preliminary data.</text>
</comment>
<evidence type="ECO:0000259" key="9">
    <source>
        <dbReference type="Pfam" id="PF00535"/>
    </source>
</evidence>
<dbReference type="Proteomes" id="UP000228503">
    <property type="component" value="Unassembled WGS sequence"/>
</dbReference>
<sequence>MIILNIFVKSIQKISVVIPFHNEKENLLTLVDGLEKVVSRGSYDYEILLVDDGSYDGYESFLPQLTEKKTVTLIKLNRQMGKGKALSEGLERALGDAILFMDADLQDDPEDIPLFIEKLESGYDFVNGHRFTRKDNGIIKIYSTIARWFLRNYLNSPFTDINCGFKMFRKKILSDVVLYGNNFRFLPLAAFYEGYRVGEVNVHNKPRIYGKSKYGISKLFVGLIDMLSAYFLYKFAEKPLHFFGGIGAILFGIGGLALAWVTYERIVMGVLLYRRPALLYAIFLVILGIQIIMTGIIGELIVYLHKKNA</sequence>
<dbReference type="GO" id="GO:0016757">
    <property type="term" value="F:glycosyltransferase activity"/>
    <property type="evidence" value="ECO:0007669"/>
    <property type="project" value="UniProtKB-KW"/>
</dbReference>
<evidence type="ECO:0000256" key="6">
    <source>
        <dbReference type="ARBA" id="ARBA00022989"/>
    </source>
</evidence>
<dbReference type="PANTHER" id="PTHR48090">
    <property type="entry name" value="UNDECAPRENYL-PHOSPHATE 4-DEOXY-4-FORMAMIDO-L-ARABINOSE TRANSFERASE-RELATED"/>
    <property type="match status" value="1"/>
</dbReference>
<evidence type="ECO:0000256" key="7">
    <source>
        <dbReference type="ARBA" id="ARBA00023136"/>
    </source>
</evidence>
<keyword evidence="2" id="KW-0328">Glycosyltransferase</keyword>
<evidence type="ECO:0000256" key="2">
    <source>
        <dbReference type="ARBA" id="ARBA00022676"/>
    </source>
</evidence>
<protein>
    <submittedName>
        <fullName evidence="10">Glycosyltransferase</fullName>
    </submittedName>
</protein>
<keyword evidence="7 8" id="KW-0472">Membrane</keyword>
<dbReference type="GO" id="GO:0009103">
    <property type="term" value="P:lipopolysaccharide biosynthetic process"/>
    <property type="evidence" value="ECO:0007669"/>
    <property type="project" value="UniProtKB-KW"/>
</dbReference>
<evidence type="ECO:0000256" key="5">
    <source>
        <dbReference type="ARBA" id="ARBA00022985"/>
    </source>
</evidence>
<keyword evidence="6 8" id="KW-1133">Transmembrane helix</keyword>
<feature type="transmembrane region" description="Helical" evidence="8">
    <location>
        <begin position="215"/>
        <end position="233"/>
    </location>
</feature>
<dbReference type="AlphaFoldDB" id="A0A2M7TXE7"/>
<gene>
    <name evidence="10" type="ORF">COY16_04235</name>
</gene>
<dbReference type="GO" id="GO:0005886">
    <property type="term" value="C:plasma membrane"/>
    <property type="evidence" value="ECO:0007669"/>
    <property type="project" value="TreeGrafter"/>
</dbReference>
<dbReference type="InterPro" id="IPR050256">
    <property type="entry name" value="Glycosyltransferase_2"/>
</dbReference>
<keyword evidence="4 8" id="KW-0812">Transmembrane</keyword>
<accession>A0A2M7TXE7</accession>
<dbReference type="EMBL" id="PFOB01000054">
    <property type="protein sequence ID" value="PIZ62496.1"/>
    <property type="molecule type" value="Genomic_DNA"/>
</dbReference>
<evidence type="ECO:0000256" key="8">
    <source>
        <dbReference type="SAM" id="Phobius"/>
    </source>
</evidence>
<evidence type="ECO:0000256" key="3">
    <source>
        <dbReference type="ARBA" id="ARBA00022679"/>
    </source>
</evidence>
<name>A0A2M7TXE7_9BACT</name>
<reference evidence="11" key="1">
    <citation type="submission" date="2017-09" db="EMBL/GenBank/DDBJ databases">
        <title>Depth-based differentiation of microbial function through sediment-hosted aquifers and enrichment of novel symbionts in the deep terrestrial subsurface.</title>
        <authorList>
            <person name="Probst A.J."/>
            <person name="Ladd B."/>
            <person name="Jarett J.K."/>
            <person name="Geller-Mcgrath D.E."/>
            <person name="Sieber C.M.K."/>
            <person name="Emerson J.B."/>
            <person name="Anantharaman K."/>
            <person name="Thomas B.C."/>
            <person name="Malmstrom R."/>
            <person name="Stieglmeier M."/>
            <person name="Klingl A."/>
            <person name="Woyke T."/>
            <person name="Ryan C.M."/>
            <person name="Banfield J.F."/>
        </authorList>
    </citation>
    <scope>NUCLEOTIDE SEQUENCE [LARGE SCALE GENOMIC DNA]</scope>
</reference>
<dbReference type="Pfam" id="PF00535">
    <property type="entry name" value="Glycos_transf_2"/>
    <property type="match status" value="1"/>
</dbReference>
<feature type="transmembrane region" description="Helical" evidence="8">
    <location>
        <begin position="278"/>
        <end position="304"/>
    </location>
</feature>
<feature type="transmembrane region" description="Helical" evidence="8">
    <location>
        <begin position="240"/>
        <end position="263"/>
    </location>
</feature>
<proteinExistence type="predicted"/>
<dbReference type="PANTHER" id="PTHR48090:SF3">
    <property type="entry name" value="UNDECAPRENYL-PHOSPHATE 4-DEOXY-4-FORMAMIDO-L-ARABINOSE TRANSFERASE"/>
    <property type="match status" value="1"/>
</dbReference>
<evidence type="ECO:0000313" key="10">
    <source>
        <dbReference type="EMBL" id="PIZ62496.1"/>
    </source>
</evidence>
<evidence type="ECO:0000256" key="4">
    <source>
        <dbReference type="ARBA" id="ARBA00022692"/>
    </source>
</evidence>
<keyword evidence="5" id="KW-0448">Lipopolysaccharide biosynthesis</keyword>
<dbReference type="InterPro" id="IPR029044">
    <property type="entry name" value="Nucleotide-diphossugar_trans"/>
</dbReference>
<organism evidence="10 11">
    <name type="scientific">Candidatus Roizmanbacteria bacterium CG_4_10_14_0_2_um_filter_39_13</name>
    <dbReference type="NCBI Taxonomy" id="1974825"/>
    <lineage>
        <taxon>Bacteria</taxon>
        <taxon>Candidatus Roizmaniibacteriota</taxon>
    </lineage>
</organism>
<evidence type="ECO:0000313" key="11">
    <source>
        <dbReference type="Proteomes" id="UP000228503"/>
    </source>
</evidence>
<dbReference type="InterPro" id="IPR001173">
    <property type="entry name" value="Glyco_trans_2-like"/>
</dbReference>
<keyword evidence="3 10" id="KW-0808">Transferase</keyword>
<dbReference type="Gene3D" id="3.90.550.10">
    <property type="entry name" value="Spore Coat Polysaccharide Biosynthesis Protein SpsA, Chain A"/>
    <property type="match status" value="1"/>
</dbReference>
<evidence type="ECO:0000256" key="1">
    <source>
        <dbReference type="ARBA" id="ARBA00022475"/>
    </source>
</evidence>
<feature type="domain" description="Glycosyltransferase 2-like" evidence="9">
    <location>
        <begin position="15"/>
        <end position="175"/>
    </location>
</feature>
<dbReference type="CDD" id="cd04187">
    <property type="entry name" value="DPM1_like_bac"/>
    <property type="match status" value="1"/>
</dbReference>
<dbReference type="SUPFAM" id="SSF53448">
    <property type="entry name" value="Nucleotide-diphospho-sugar transferases"/>
    <property type="match status" value="1"/>
</dbReference>
<keyword evidence="1" id="KW-1003">Cell membrane</keyword>